<accession>A0A9K3N725</accession>
<sequence length="74" mass="8449">MCLIPMSIVVVVFMETRRHANQRITPRSLSVYARLRILMLTTIQQAFLLVPELIILSPSATQRSELNARVRTPS</sequence>
<gene>
    <name evidence="1" type="ORF">HanXRQr2_Chr09g0375011</name>
</gene>
<evidence type="ECO:0000313" key="1">
    <source>
        <dbReference type="EMBL" id="KAF5789756.1"/>
    </source>
</evidence>
<protein>
    <submittedName>
        <fullName evidence="1">Uncharacterized protein</fullName>
    </submittedName>
</protein>
<reference evidence="1" key="1">
    <citation type="journal article" date="2017" name="Nature">
        <title>The sunflower genome provides insights into oil metabolism, flowering and Asterid evolution.</title>
        <authorList>
            <person name="Badouin H."/>
            <person name="Gouzy J."/>
            <person name="Grassa C.J."/>
            <person name="Murat F."/>
            <person name="Staton S.E."/>
            <person name="Cottret L."/>
            <person name="Lelandais-Briere C."/>
            <person name="Owens G.L."/>
            <person name="Carrere S."/>
            <person name="Mayjonade B."/>
            <person name="Legrand L."/>
            <person name="Gill N."/>
            <person name="Kane N.C."/>
            <person name="Bowers J.E."/>
            <person name="Hubner S."/>
            <person name="Bellec A."/>
            <person name="Berard A."/>
            <person name="Berges H."/>
            <person name="Blanchet N."/>
            <person name="Boniface M.C."/>
            <person name="Brunel D."/>
            <person name="Catrice O."/>
            <person name="Chaidir N."/>
            <person name="Claudel C."/>
            <person name="Donnadieu C."/>
            <person name="Faraut T."/>
            <person name="Fievet G."/>
            <person name="Helmstetter N."/>
            <person name="King M."/>
            <person name="Knapp S.J."/>
            <person name="Lai Z."/>
            <person name="Le Paslier M.C."/>
            <person name="Lippi Y."/>
            <person name="Lorenzon L."/>
            <person name="Mandel J.R."/>
            <person name="Marage G."/>
            <person name="Marchand G."/>
            <person name="Marquand E."/>
            <person name="Bret-Mestries E."/>
            <person name="Morien E."/>
            <person name="Nambeesan S."/>
            <person name="Nguyen T."/>
            <person name="Pegot-Espagnet P."/>
            <person name="Pouilly N."/>
            <person name="Raftis F."/>
            <person name="Sallet E."/>
            <person name="Schiex T."/>
            <person name="Thomas J."/>
            <person name="Vandecasteele C."/>
            <person name="Vares D."/>
            <person name="Vear F."/>
            <person name="Vautrin S."/>
            <person name="Crespi M."/>
            <person name="Mangin B."/>
            <person name="Burke J.M."/>
            <person name="Salse J."/>
            <person name="Munos S."/>
            <person name="Vincourt P."/>
            <person name="Rieseberg L.H."/>
            <person name="Langlade N.B."/>
        </authorList>
    </citation>
    <scope>NUCLEOTIDE SEQUENCE</scope>
    <source>
        <tissue evidence="1">Leaves</tissue>
    </source>
</reference>
<dbReference type="Proteomes" id="UP000215914">
    <property type="component" value="Unassembled WGS sequence"/>
</dbReference>
<organism evidence="1 2">
    <name type="scientific">Helianthus annuus</name>
    <name type="common">Common sunflower</name>
    <dbReference type="NCBI Taxonomy" id="4232"/>
    <lineage>
        <taxon>Eukaryota</taxon>
        <taxon>Viridiplantae</taxon>
        <taxon>Streptophyta</taxon>
        <taxon>Embryophyta</taxon>
        <taxon>Tracheophyta</taxon>
        <taxon>Spermatophyta</taxon>
        <taxon>Magnoliopsida</taxon>
        <taxon>eudicotyledons</taxon>
        <taxon>Gunneridae</taxon>
        <taxon>Pentapetalae</taxon>
        <taxon>asterids</taxon>
        <taxon>campanulids</taxon>
        <taxon>Asterales</taxon>
        <taxon>Asteraceae</taxon>
        <taxon>Asteroideae</taxon>
        <taxon>Heliantheae alliance</taxon>
        <taxon>Heliantheae</taxon>
        <taxon>Helianthus</taxon>
    </lineage>
</organism>
<name>A0A9K3N725_HELAN</name>
<reference evidence="1" key="2">
    <citation type="submission" date="2020-06" db="EMBL/GenBank/DDBJ databases">
        <title>Helianthus annuus Genome sequencing and assembly Release 2.</title>
        <authorList>
            <person name="Gouzy J."/>
            <person name="Langlade N."/>
            <person name="Munos S."/>
        </authorList>
    </citation>
    <scope>NUCLEOTIDE SEQUENCE</scope>
    <source>
        <tissue evidence="1">Leaves</tissue>
    </source>
</reference>
<dbReference type="Gramene" id="mRNA:HanXRQr2_Chr09g0375011">
    <property type="protein sequence ID" value="mRNA:HanXRQr2_Chr09g0375011"/>
    <property type="gene ID" value="HanXRQr2_Chr09g0375011"/>
</dbReference>
<dbReference type="AlphaFoldDB" id="A0A9K3N725"/>
<proteinExistence type="predicted"/>
<keyword evidence="2" id="KW-1185">Reference proteome</keyword>
<evidence type="ECO:0000313" key="2">
    <source>
        <dbReference type="Proteomes" id="UP000215914"/>
    </source>
</evidence>
<comment type="caution">
    <text evidence="1">The sequence shown here is derived from an EMBL/GenBank/DDBJ whole genome shotgun (WGS) entry which is preliminary data.</text>
</comment>
<dbReference type="EMBL" id="MNCJ02000324">
    <property type="protein sequence ID" value="KAF5789756.1"/>
    <property type="molecule type" value="Genomic_DNA"/>
</dbReference>